<feature type="region of interest" description="Disordered" evidence="1">
    <location>
        <begin position="175"/>
        <end position="215"/>
    </location>
</feature>
<evidence type="ECO:0008006" key="4">
    <source>
        <dbReference type="Google" id="ProtNLM"/>
    </source>
</evidence>
<accession>A0A250XBE1</accession>
<evidence type="ECO:0000256" key="1">
    <source>
        <dbReference type="SAM" id="MobiDB-lite"/>
    </source>
</evidence>
<dbReference type="PANTHER" id="PTHR35279:SF1">
    <property type="entry name" value="ARABINANASE_LEVANSUCRASE_INVERTASE"/>
    <property type="match status" value="1"/>
</dbReference>
<keyword evidence="3" id="KW-1185">Reference proteome</keyword>
<dbReference type="AlphaFoldDB" id="A0A250XBE1"/>
<dbReference type="OrthoDB" id="3510at2759"/>
<dbReference type="Proteomes" id="UP000232323">
    <property type="component" value="Unassembled WGS sequence"/>
</dbReference>
<dbReference type="PANTHER" id="PTHR35279">
    <property type="match status" value="1"/>
</dbReference>
<proteinExistence type="predicted"/>
<dbReference type="STRING" id="1157962.A0A250XBE1"/>
<name>A0A250XBE1_9CHLO</name>
<dbReference type="InterPro" id="IPR023296">
    <property type="entry name" value="Glyco_hydro_beta-prop_sf"/>
</dbReference>
<feature type="compositionally biased region" description="Basic and acidic residues" evidence="1">
    <location>
        <begin position="190"/>
        <end position="202"/>
    </location>
</feature>
<sequence>MLVCQLRKAACRHTTDRKNSLVTVRAVCSNQPATTEGLIFRRGTPGSWDEAGVGSPVVRCYFGDDEERWVMWYAGRSKEAPSLDMIAPSSGSTGIAISKDGIHWVRGEGHISGEKGASAASDVGMVMEPNKDWWCFDTCHMQVSDVQIMSNSSVESGVGVFWMFYSGGDFQPISIPSNLPSSPDHVQPPGHKDSSHSADQTERASPSQPVRTVEGLRMRPGLAMSQDGRNWARIEAEHHTGALFDVGSNGEWDELFIGTPQVLAVGPKDMRMFYHSWDQQRGRYVIGLATSPDGFRWTKKGVVFDPHPTSSGEVAGSSRSHDELGAASCHVTRDIDNRQYVMFYEAVAADNTRSIGLAISKDGLKDWQRCPTPLLTSSSDEVEATASGLLRWDCGSVGQPCAVSMSQGQWRLYYAGRSSTGKPGANEGIGLALSVEGSAKFLGMPTQFKRRNTALSD</sequence>
<dbReference type="SUPFAM" id="SSF75005">
    <property type="entry name" value="Arabinanase/levansucrase/invertase"/>
    <property type="match status" value="2"/>
</dbReference>
<comment type="caution">
    <text evidence="2">The sequence shown here is derived from an EMBL/GenBank/DDBJ whole genome shotgun (WGS) entry which is preliminary data.</text>
</comment>
<protein>
    <recommendedName>
        <fullName evidence="4">Glycosyl hydrolase family 32 N-terminal domain-containing protein</fullName>
    </recommendedName>
</protein>
<dbReference type="EMBL" id="BEGY01000051">
    <property type="protein sequence ID" value="GAX80376.1"/>
    <property type="molecule type" value="Genomic_DNA"/>
</dbReference>
<gene>
    <name evidence="2" type="ORF">CEUSTIGMA_g7815.t1</name>
</gene>
<dbReference type="Gene3D" id="2.115.10.20">
    <property type="entry name" value="Glycosyl hydrolase domain, family 43"/>
    <property type="match status" value="3"/>
</dbReference>
<evidence type="ECO:0000313" key="3">
    <source>
        <dbReference type="Proteomes" id="UP000232323"/>
    </source>
</evidence>
<reference evidence="2 3" key="1">
    <citation type="submission" date="2017-08" db="EMBL/GenBank/DDBJ databases">
        <title>Acidophilic green algal genome provides insights into adaptation to an acidic environment.</title>
        <authorList>
            <person name="Hirooka S."/>
            <person name="Hirose Y."/>
            <person name="Kanesaki Y."/>
            <person name="Higuchi S."/>
            <person name="Fujiwara T."/>
            <person name="Onuma R."/>
            <person name="Era A."/>
            <person name="Ohbayashi R."/>
            <person name="Uzuka A."/>
            <person name="Nozaki H."/>
            <person name="Yoshikawa H."/>
            <person name="Miyagishima S.Y."/>
        </authorList>
    </citation>
    <scope>NUCLEOTIDE SEQUENCE [LARGE SCALE GENOMIC DNA]</scope>
    <source>
        <strain evidence="2 3">NIES-2499</strain>
    </source>
</reference>
<evidence type="ECO:0000313" key="2">
    <source>
        <dbReference type="EMBL" id="GAX80376.1"/>
    </source>
</evidence>
<organism evidence="2 3">
    <name type="scientific">Chlamydomonas eustigma</name>
    <dbReference type="NCBI Taxonomy" id="1157962"/>
    <lineage>
        <taxon>Eukaryota</taxon>
        <taxon>Viridiplantae</taxon>
        <taxon>Chlorophyta</taxon>
        <taxon>core chlorophytes</taxon>
        <taxon>Chlorophyceae</taxon>
        <taxon>CS clade</taxon>
        <taxon>Chlamydomonadales</taxon>
        <taxon>Chlamydomonadaceae</taxon>
        <taxon>Chlamydomonas</taxon>
    </lineage>
</organism>